<organism evidence="1">
    <name type="scientific">Trypanosoma congolense (strain IL3000)</name>
    <dbReference type="NCBI Taxonomy" id="1068625"/>
    <lineage>
        <taxon>Eukaryota</taxon>
        <taxon>Discoba</taxon>
        <taxon>Euglenozoa</taxon>
        <taxon>Kinetoplastea</taxon>
        <taxon>Metakinetoplastina</taxon>
        <taxon>Trypanosomatida</taxon>
        <taxon>Trypanosomatidae</taxon>
        <taxon>Trypanosoma</taxon>
        <taxon>Nannomonas</taxon>
    </lineage>
</organism>
<reference evidence="1" key="1">
    <citation type="journal article" date="2012" name="Proc. Natl. Acad. Sci. U.S.A.">
        <title>Antigenic diversity is generated by distinct evolutionary mechanisms in African trypanosome species.</title>
        <authorList>
            <person name="Jackson A.P."/>
            <person name="Berry A."/>
            <person name="Aslett M."/>
            <person name="Allison H.C."/>
            <person name="Burton P."/>
            <person name="Vavrova-Anderson J."/>
            <person name="Brown R."/>
            <person name="Browne H."/>
            <person name="Corton N."/>
            <person name="Hauser H."/>
            <person name="Gamble J."/>
            <person name="Gilderthorp R."/>
            <person name="Marcello L."/>
            <person name="McQuillan J."/>
            <person name="Otto T.D."/>
            <person name="Quail M.A."/>
            <person name="Sanders M.J."/>
            <person name="van Tonder A."/>
            <person name="Ginger M.L."/>
            <person name="Field M.C."/>
            <person name="Barry J.D."/>
            <person name="Hertz-Fowler C."/>
            <person name="Berriman M."/>
        </authorList>
    </citation>
    <scope>NUCLEOTIDE SEQUENCE</scope>
    <source>
        <strain evidence="1">IL3000</strain>
    </source>
</reference>
<evidence type="ECO:0000313" key="1">
    <source>
        <dbReference type="EMBL" id="CCC94275.1"/>
    </source>
</evidence>
<accession>G0UY08</accession>
<sequence length="419" mass="46750">MCLNCTSSGRLLCVMLSDDERTALIRLILRRKVVEEALQEVITRGIAIQNKPQCNVKGPFDVLREKEHNCAQLCESVVSDTSISPMEKFKILSEEVQSARHAGSLTYFDFIALRPLFLPVSFLCKFLYGENSRECQVSRMELALAYISQGAYKGAAKVLRSVCREHCFEAGVVGLLEELEAFVGLAQGKAPRTATSVRHSYLLPLALHHPVSDSSGEWSGVKSLLDECERMDLPHSDMLYCYLSAASAGLSVLGSCSARGHLDQARRDIAAKTRNAKVMDELLPLKEMALQQIKERNILNLKLEGAVRFTQLVISRCERFLRVNECQNFDAVWTFAVAKLRWENACQITTERRFVESLAECSKAQSLSPLLRTIVLADTAAVLKGVSEPLPSYTIDLSYLEIPSRDEDFTSRSLFAVTI</sequence>
<name>G0UY08_TRYCI</name>
<dbReference type="AlphaFoldDB" id="G0UY08"/>
<protein>
    <submittedName>
        <fullName evidence="1">Uncharacterized protein</fullName>
    </submittedName>
</protein>
<dbReference type="VEuPathDB" id="TriTrypDB:TcIL3000_10_10540"/>
<dbReference type="EMBL" id="HE575323">
    <property type="protein sequence ID" value="CCC94275.1"/>
    <property type="molecule type" value="Genomic_DNA"/>
</dbReference>
<proteinExistence type="predicted"/>
<gene>
    <name evidence="1" type="ORF">TCIL3000_10_10540</name>
</gene>